<evidence type="ECO:0000259" key="23">
    <source>
        <dbReference type="Pfam" id="PF13087"/>
    </source>
</evidence>
<dbReference type="PANTHER" id="PTHR10887:SF433">
    <property type="entry name" value="DNA REPLICATION ATP-DEPENDENT HELICASE_NUCLEASE DNA2"/>
    <property type="match status" value="1"/>
</dbReference>
<dbReference type="GO" id="GO:0003677">
    <property type="term" value="F:DNA binding"/>
    <property type="evidence" value="ECO:0007669"/>
    <property type="project" value="UniProtKB-UniRule"/>
</dbReference>
<feature type="domain" description="DNA2 rift barrel" evidence="24">
    <location>
        <begin position="329"/>
        <end position="412"/>
    </location>
</feature>
<dbReference type="EC" id="3.1.-.-" evidence="20"/>
<reference evidence="26" key="1">
    <citation type="submission" date="2024-04" db="EMBL/GenBank/DDBJ databases">
        <title>Salinicola lusitanus LLJ914,a marine bacterium isolated from the Okinawa Trough.</title>
        <authorList>
            <person name="Li J."/>
        </authorList>
    </citation>
    <scope>NUCLEOTIDE SEQUENCE [LARGE SCALE GENOMIC DNA]</scope>
</reference>
<dbReference type="GO" id="GO:0046872">
    <property type="term" value="F:metal ion binding"/>
    <property type="evidence" value="ECO:0007669"/>
    <property type="project" value="UniProtKB-UniRule"/>
</dbReference>
<feature type="domain" description="DNA replication factor Dna2 N-terminal" evidence="21">
    <location>
        <begin position="50"/>
        <end position="126"/>
    </location>
</feature>
<dbReference type="Pfam" id="PF21123">
    <property type="entry name" value="Dna2_Rift"/>
    <property type="match status" value="1"/>
</dbReference>
<dbReference type="GO" id="GO:0005634">
    <property type="term" value="C:nucleus"/>
    <property type="evidence" value="ECO:0007669"/>
    <property type="project" value="UniProtKB-SubCell"/>
</dbReference>
<evidence type="ECO:0000256" key="8">
    <source>
        <dbReference type="ARBA" id="ARBA00022759"/>
    </source>
</evidence>
<evidence type="ECO:0000256" key="10">
    <source>
        <dbReference type="ARBA" id="ARBA00022801"/>
    </source>
</evidence>
<dbReference type="InterPro" id="IPR026851">
    <property type="entry name" value="Dna2/JHS1_DEXXQ-box"/>
</dbReference>
<dbReference type="FunFam" id="3.40.50.300:FF:000721">
    <property type="entry name" value="DNA replication ATP-dependent helicase/nuclease DNA2"/>
    <property type="match status" value="1"/>
</dbReference>
<evidence type="ECO:0000259" key="21">
    <source>
        <dbReference type="Pfam" id="PF08696"/>
    </source>
</evidence>
<dbReference type="GO" id="GO:0033567">
    <property type="term" value="P:DNA replication, Okazaki fragment processing"/>
    <property type="evidence" value="ECO:0007669"/>
    <property type="project" value="UniProtKB-UniRule"/>
</dbReference>
<keyword evidence="18 20" id="KW-0511">Multifunctional enzyme</keyword>
<keyword evidence="3 20" id="KW-0004">4Fe-4S</keyword>
<keyword evidence="20" id="KW-0496">Mitochondrion</keyword>
<evidence type="ECO:0000256" key="14">
    <source>
        <dbReference type="ARBA" id="ARBA00023014"/>
    </source>
</evidence>
<keyword evidence="9 20" id="KW-0227">DNA damage</keyword>
<keyword evidence="11 20" id="KW-0347">Helicase</keyword>
<feature type="domain" description="DNA2/NAM7 helicase helicase" evidence="22">
    <location>
        <begin position="491"/>
        <end position="549"/>
    </location>
</feature>
<comment type="function">
    <text evidence="20">Key enzyme involved in DNA replication and DNA repair. Involved in Okazaki fragments processing by cleaving long flaps that escape FEN1: flaps that are longer than 27 nucleotides are coated by replication protein A complex (RPA), leading to recruit DNA2 which cleaves the flap until it is too short to bind RPA and becomes a substrate for FEN1. Also involved in 5'-end resection of DNA during double-strand break (DSB) repair by mediating the cleavage of 5'-ssDNA.</text>
</comment>
<dbReference type="InterPro" id="IPR027417">
    <property type="entry name" value="P-loop_NTPase"/>
</dbReference>
<comment type="subcellular location">
    <subcellularLocation>
        <location evidence="20">Nucleus</location>
    </subcellularLocation>
    <subcellularLocation>
        <location evidence="20">Mitochondrion</location>
    </subcellularLocation>
</comment>
<keyword evidence="14 20" id="KW-0411">Iron-sulfur</keyword>
<name>A0AAW0PAI4_9GOBI</name>
<dbReference type="SUPFAM" id="SSF52540">
    <property type="entry name" value="P-loop containing nucleoside triphosphate hydrolases"/>
    <property type="match status" value="1"/>
</dbReference>
<evidence type="ECO:0000256" key="7">
    <source>
        <dbReference type="ARBA" id="ARBA00022741"/>
    </source>
</evidence>
<dbReference type="InterPro" id="IPR041679">
    <property type="entry name" value="DNA2/NAM7-like_C"/>
</dbReference>
<accession>A0AAW0PAI4</accession>
<sequence>MMLIENKSKKLRKVPDHVVLSAGPNNRYWVVDVEERPGSKTLTISNHKSLQTTETCLLKDGWEMSPVLCGDVIHLEGCSNNGSWIVDREQGFLVLHPDTLISGTSIASGIRCMRRAVLGDMFKAPQWQISGHNCHHHRTFRHRDNVWSPRFGLKGKIDLTAQVSIQRPRNTSLRTSEMKTVPLELKTGKESNSIEHRSQTGNMHPVVAGHMDRRELVKLRNTLVHHIHNSLEKKDNKSNLCRLPEIVSNRQTCQYCPQRRNCALYERVVDGDSEHLQEGVIRDFLDQETGHVTAPHLKYFSHWLLLCFLEATTMEAKNGRKNVWLLSPEEGEKQGSCVGNLQLSGSVVTQSDGVYLHRFRRGCVSSQGPAVGLASGDRVVLSDQEGRFVGLATGYVREVSTASVSCTLDRSQQTSKTSYEEGSLSKDYTLIVGMPGTGKTTTICTLVRILHACGFSVLLTSYTHSAVDNILLKLKRFRVGFLRLGQGQKLVVATTCMGIKHPIFSRRKFDFCIVDEASQISQPICLGPLFYAKRFVLVGDHQQLPPIVQNHEARSLGMDESLFKRLERNSEAVVQLNVQYRMNRQIMSLSNSLMYEGRLECGSERTACAQVTLPFLLSVQSDLSFHSKSHPQHDLTWIQEALLPDNAVCFWTVQWLVPALESVEQGGVSNQTEAEVVHLLVSLLIKAGCKPSDIGIIAPYRQQLKSISGLLQSSAFIGVEVNTVDKYQGRDKSVIVLSFVRSTTEEGNLGELLKDWRRLNVAITRAKHKLLMVGSASTLRRYEPVEKLLTHLQQENMISFYQKLHLHHAVCD</sequence>
<evidence type="ECO:0000256" key="9">
    <source>
        <dbReference type="ARBA" id="ARBA00022763"/>
    </source>
</evidence>
<evidence type="ECO:0000256" key="12">
    <source>
        <dbReference type="ARBA" id="ARBA00022840"/>
    </source>
</evidence>
<dbReference type="Gene3D" id="3.40.50.300">
    <property type="entry name" value="P-loop containing nucleotide triphosphate hydrolases"/>
    <property type="match status" value="2"/>
</dbReference>
<dbReference type="InterPro" id="IPR045055">
    <property type="entry name" value="DNA2/NAM7-like"/>
</dbReference>
<dbReference type="Proteomes" id="UP001460270">
    <property type="component" value="Unassembled WGS sequence"/>
</dbReference>
<keyword evidence="5 20" id="KW-0540">Nuclease</keyword>
<dbReference type="Pfam" id="PF13087">
    <property type="entry name" value="AAA_12"/>
    <property type="match status" value="1"/>
</dbReference>
<evidence type="ECO:0000256" key="13">
    <source>
        <dbReference type="ARBA" id="ARBA00023004"/>
    </source>
</evidence>
<keyword evidence="16 20" id="KW-0234">DNA repair</keyword>
<evidence type="ECO:0000256" key="4">
    <source>
        <dbReference type="ARBA" id="ARBA00022705"/>
    </source>
</evidence>
<dbReference type="GO" id="GO:0006281">
    <property type="term" value="P:DNA repair"/>
    <property type="evidence" value="ECO:0007669"/>
    <property type="project" value="UniProtKB-KW"/>
</dbReference>
<organism evidence="25 26">
    <name type="scientific">Mugilogobius chulae</name>
    <name type="common">yellowstripe goby</name>
    <dbReference type="NCBI Taxonomy" id="88201"/>
    <lineage>
        <taxon>Eukaryota</taxon>
        <taxon>Metazoa</taxon>
        <taxon>Chordata</taxon>
        <taxon>Craniata</taxon>
        <taxon>Vertebrata</taxon>
        <taxon>Euteleostomi</taxon>
        <taxon>Actinopterygii</taxon>
        <taxon>Neopterygii</taxon>
        <taxon>Teleostei</taxon>
        <taxon>Neoteleostei</taxon>
        <taxon>Acanthomorphata</taxon>
        <taxon>Gobiaria</taxon>
        <taxon>Gobiiformes</taxon>
        <taxon>Gobioidei</taxon>
        <taxon>Gobiidae</taxon>
        <taxon>Gobionellinae</taxon>
        <taxon>Mugilogobius</taxon>
    </lineage>
</organism>
<feature type="domain" description="DNA2/NAM7 helicase-like C-terminal" evidence="23">
    <location>
        <begin position="558"/>
        <end position="776"/>
    </location>
</feature>
<dbReference type="AlphaFoldDB" id="A0AAW0PAI4"/>
<evidence type="ECO:0000256" key="16">
    <source>
        <dbReference type="ARBA" id="ARBA00023204"/>
    </source>
</evidence>
<dbReference type="GO" id="GO:0005739">
    <property type="term" value="C:mitochondrion"/>
    <property type="evidence" value="ECO:0007669"/>
    <property type="project" value="UniProtKB-SubCell"/>
</dbReference>
<evidence type="ECO:0000256" key="19">
    <source>
        <dbReference type="ARBA" id="ARBA00047995"/>
    </source>
</evidence>
<dbReference type="Pfam" id="PF13086">
    <property type="entry name" value="AAA_11"/>
    <property type="match status" value="2"/>
</dbReference>
<evidence type="ECO:0000256" key="2">
    <source>
        <dbReference type="ARBA" id="ARBA00007913"/>
    </source>
</evidence>
<keyword evidence="12 20" id="KW-0067">ATP-binding</keyword>
<dbReference type="InterPro" id="IPR048459">
    <property type="entry name" value="DNA2_Rift"/>
</dbReference>
<evidence type="ECO:0000256" key="15">
    <source>
        <dbReference type="ARBA" id="ARBA00023125"/>
    </source>
</evidence>
<proteinExistence type="inferred from homology"/>
<keyword evidence="15 20" id="KW-0238">DNA-binding</keyword>
<keyword evidence="10 20" id="KW-0378">Hydrolase</keyword>
<keyword evidence="8" id="KW-0255">Endonuclease</keyword>
<evidence type="ECO:0000259" key="22">
    <source>
        <dbReference type="Pfam" id="PF13086"/>
    </source>
</evidence>
<comment type="similarity">
    <text evidence="2 20">Belongs to the DNA2/NAM7 helicase family.</text>
</comment>
<comment type="cofactor">
    <cofactor evidence="1">
        <name>[4Fe-4S] cluster</name>
        <dbReference type="ChEBI" id="CHEBI:49883"/>
    </cofactor>
</comment>
<dbReference type="GO" id="GO:0051539">
    <property type="term" value="F:4 iron, 4 sulfur cluster binding"/>
    <property type="evidence" value="ECO:0007669"/>
    <property type="project" value="UniProtKB-UniRule"/>
</dbReference>
<dbReference type="EC" id="3.6.4.12" evidence="20"/>
<dbReference type="EMBL" id="JBBPFD010000009">
    <property type="protein sequence ID" value="KAK7913387.1"/>
    <property type="molecule type" value="Genomic_DNA"/>
</dbReference>
<gene>
    <name evidence="25" type="ORF">WMY93_013598</name>
</gene>
<evidence type="ECO:0000256" key="18">
    <source>
        <dbReference type="ARBA" id="ARBA00023268"/>
    </source>
</evidence>
<evidence type="ECO:0000256" key="17">
    <source>
        <dbReference type="ARBA" id="ARBA00023242"/>
    </source>
</evidence>
<dbReference type="PANTHER" id="PTHR10887">
    <property type="entry name" value="DNA2/NAM7 HELICASE FAMILY"/>
    <property type="match status" value="1"/>
</dbReference>
<dbReference type="InterPro" id="IPR041677">
    <property type="entry name" value="DNA2/NAM7_AAA_11"/>
</dbReference>
<evidence type="ECO:0000313" key="25">
    <source>
        <dbReference type="EMBL" id="KAK7913387.1"/>
    </source>
</evidence>
<dbReference type="CDD" id="cd18808">
    <property type="entry name" value="SF1_C_Upf1"/>
    <property type="match status" value="1"/>
</dbReference>
<dbReference type="GO" id="GO:0005524">
    <property type="term" value="F:ATP binding"/>
    <property type="evidence" value="ECO:0007669"/>
    <property type="project" value="UniProtKB-UniRule"/>
</dbReference>
<feature type="domain" description="DNA2/NAM7 helicase helicase" evidence="22">
    <location>
        <begin position="421"/>
        <end position="488"/>
    </location>
</feature>
<dbReference type="InterPro" id="IPR047187">
    <property type="entry name" value="SF1_C_Upf1"/>
</dbReference>
<keyword evidence="6 20" id="KW-0479">Metal-binding</keyword>
<evidence type="ECO:0000259" key="24">
    <source>
        <dbReference type="Pfam" id="PF21123"/>
    </source>
</evidence>
<keyword evidence="17 20" id="KW-0539">Nucleus</keyword>
<dbReference type="CDD" id="cd18041">
    <property type="entry name" value="DEXXQc_DNA2"/>
    <property type="match status" value="1"/>
</dbReference>
<dbReference type="Pfam" id="PF08696">
    <property type="entry name" value="Dna2"/>
    <property type="match status" value="1"/>
</dbReference>
<evidence type="ECO:0000256" key="20">
    <source>
        <dbReference type="RuleBase" id="RU367041"/>
    </source>
</evidence>
<evidence type="ECO:0000313" key="26">
    <source>
        <dbReference type="Proteomes" id="UP001460270"/>
    </source>
</evidence>
<evidence type="ECO:0000256" key="5">
    <source>
        <dbReference type="ARBA" id="ARBA00022722"/>
    </source>
</evidence>
<keyword evidence="13 20" id="KW-0408">Iron</keyword>
<dbReference type="GO" id="GO:0071932">
    <property type="term" value="P:replication fork reversal"/>
    <property type="evidence" value="ECO:0007669"/>
    <property type="project" value="TreeGrafter"/>
</dbReference>
<dbReference type="InterPro" id="IPR014808">
    <property type="entry name" value="DNA_replication_fac_Dna2_N"/>
</dbReference>
<comment type="caution">
    <text evidence="25">The sequence shown here is derived from an EMBL/GenBank/DDBJ whole genome shotgun (WGS) entry which is preliminary data.</text>
</comment>
<evidence type="ECO:0000256" key="11">
    <source>
        <dbReference type="ARBA" id="ARBA00022806"/>
    </source>
</evidence>
<keyword evidence="7 20" id="KW-0547">Nucleotide-binding</keyword>
<evidence type="ECO:0000256" key="6">
    <source>
        <dbReference type="ARBA" id="ARBA00022723"/>
    </source>
</evidence>
<protein>
    <recommendedName>
        <fullName evidence="20">DNA replication ATP-dependent helicase/nuclease</fullName>
        <ecNumber evidence="20">3.1.-.-</ecNumber>
        <ecNumber evidence="20">3.6.4.12</ecNumber>
    </recommendedName>
</protein>
<evidence type="ECO:0000256" key="1">
    <source>
        <dbReference type="ARBA" id="ARBA00001966"/>
    </source>
</evidence>
<keyword evidence="4 20" id="KW-0235">DNA replication</keyword>
<dbReference type="FunFam" id="3.40.50.300:FF:000789">
    <property type="entry name" value="DNA replication ATP-dependent helicase/nuclease DNA2"/>
    <property type="match status" value="1"/>
</dbReference>
<dbReference type="GO" id="GO:0017108">
    <property type="term" value="F:5'-flap endonuclease activity"/>
    <property type="evidence" value="ECO:0007669"/>
    <property type="project" value="UniProtKB-UniRule"/>
</dbReference>
<keyword evidence="26" id="KW-1185">Reference proteome</keyword>
<dbReference type="GO" id="GO:0017116">
    <property type="term" value="F:single-stranded DNA helicase activity"/>
    <property type="evidence" value="ECO:0007669"/>
    <property type="project" value="UniProtKB-UniRule"/>
</dbReference>
<comment type="catalytic activity">
    <reaction evidence="19 20">
        <text>ATP + H2O = ADP + phosphate + H(+)</text>
        <dbReference type="Rhea" id="RHEA:13065"/>
        <dbReference type="ChEBI" id="CHEBI:15377"/>
        <dbReference type="ChEBI" id="CHEBI:15378"/>
        <dbReference type="ChEBI" id="CHEBI:30616"/>
        <dbReference type="ChEBI" id="CHEBI:43474"/>
        <dbReference type="ChEBI" id="CHEBI:456216"/>
        <dbReference type="EC" id="3.6.4.12"/>
    </reaction>
</comment>
<evidence type="ECO:0000256" key="3">
    <source>
        <dbReference type="ARBA" id="ARBA00022485"/>
    </source>
</evidence>